<proteinExistence type="inferred from homology"/>
<dbReference type="InterPro" id="IPR001829">
    <property type="entry name" value="Pili_assmbl_chaperone_bac"/>
</dbReference>
<evidence type="ECO:0000256" key="7">
    <source>
        <dbReference type="ARBA" id="ARBA00023319"/>
    </source>
</evidence>
<name>A0A370X3D8_9GAMM</name>
<organism evidence="11 12">
    <name type="scientific">Dyella monticola</name>
    <dbReference type="NCBI Taxonomy" id="1927958"/>
    <lineage>
        <taxon>Bacteria</taxon>
        <taxon>Pseudomonadati</taxon>
        <taxon>Pseudomonadota</taxon>
        <taxon>Gammaproteobacteria</taxon>
        <taxon>Lysobacterales</taxon>
        <taxon>Rhodanobacteraceae</taxon>
        <taxon>Dyella</taxon>
    </lineage>
</organism>
<evidence type="ECO:0000256" key="4">
    <source>
        <dbReference type="ARBA" id="ARBA00022729"/>
    </source>
</evidence>
<dbReference type="GO" id="GO:0030288">
    <property type="term" value="C:outer membrane-bounded periplasmic space"/>
    <property type="evidence" value="ECO:0007669"/>
    <property type="project" value="InterPro"/>
</dbReference>
<dbReference type="InterPro" id="IPR016148">
    <property type="entry name" value="Pili_assmbl_chaperone_C"/>
</dbReference>
<dbReference type="InterPro" id="IPR013783">
    <property type="entry name" value="Ig-like_fold"/>
</dbReference>
<keyword evidence="7" id="KW-0393">Immunoglobulin domain</keyword>
<evidence type="ECO:0000256" key="5">
    <source>
        <dbReference type="ARBA" id="ARBA00022764"/>
    </source>
</evidence>
<dbReference type="InterPro" id="IPR008962">
    <property type="entry name" value="PapD-like_sf"/>
</dbReference>
<dbReference type="InterPro" id="IPR036316">
    <property type="entry name" value="Pili_assmbl_chap_C_dom_sf"/>
</dbReference>
<dbReference type="InterPro" id="IPR016147">
    <property type="entry name" value="Pili_assmbl_chaperone_N"/>
</dbReference>
<keyword evidence="12" id="KW-1185">Reference proteome</keyword>
<dbReference type="Proteomes" id="UP000254258">
    <property type="component" value="Unassembled WGS sequence"/>
</dbReference>
<dbReference type="InterPro" id="IPR018046">
    <property type="entry name" value="Pili_assmbl_chaperone_CS"/>
</dbReference>
<dbReference type="SUPFAM" id="SSF49354">
    <property type="entry name" value="PapD-like"/>
    <property type="match status" value="1"/>
</dbReference>
<comment type="subcellular location">
    <subcellularLocation>
        <location evidence="1 8">Periplasm</location>
    </subcellularLocation>
</comment>
<keyword evidence="3" id="KW-1029">Fimbrium biogenesis</keyword>
<evidence type="ECO:0000313" key="12">
    <source>
        <dbReference type="Proteomes" id="UP000254258"/>
    </source>
</evidence>
<keyword evidence="4" id="KW-0732">Signal</keyword>
<feature type="domain" description="Pili assembly chaperone N-terminal" evidence="9">
    <location>
        <begin position="37"/>
        <end position="158"/>
    </location>
</feature>
<dbReference type="PROSITE" id="PS00635">
    <property type="entry name" value="PILI_CHAPERONE"/>
    <property type="match status" value="1"/>
</dbReference>
<evidence type="ECO:0000259" key="10">
    <source>
        <dbReference type="Pfam" id="PF02753"/>
    </source>
</evidence>
<evidence type="ECO:0000256" key="8">
    <source>
        <dbReference type="RuleBase" id="RU003918"/>
    </source>
</evidence>
<comment type="caution">
    <text evidence="11">The sequence shown here is derived from an EMBL/GenBank/DDBJ whole genome shotgun (WGS) entry which is preliminary data.</text>
</comment>
<dbReference type="AlphaFoldDB" id="A0A370X3D8"/>
<keyword evidence="5" id="KW-0574">Periplasm</keyword>
<evidence type="ECO:0000259" key="9">
    <source>
        <dbReference type="Pfam" id="PF00345"/>
    </source>
</evidence>
<dbReference type="PANTHER" id="PTHR30251:SF2">
    <property type="entry name" value="FIMBRIAL CHAPERONE YADV-RELATED"/>
    <property type="match status" value="1"/>
</dbReference>
<evidence type="ECO:0000313" key="11">
    <source>
        <dbReference type="EMBL" id="RDS82800.1"/>
    </source>
</evidence>
<evidence type="ECO:0000256" key="3">
    <source>
        <dbReference type="ARBA" id="ARBA00022558"/>
    </source>
</evidence>
<dbReference type="PRINTS" id="PR00969">
    <property type="entry name" value="CHAPERONPILI"/>
</dbReference>
<feature type="domain" description="Pili assembly chaperone C-terminal" evidence="10">
    <location>
        <begin position="187"/>
        <end position="250"/>
    </location>
</feature>
<dbReference type="Pfam" id="PF02753">
    <property type="entry name" value="PapD_C"/>
    <property type="match status" value="1"/>
</dbReference>
<gene>
    <name evidence="11" type="ORF">DWU98_06515</name>
</gene>
<evidence type="ECO:0000256" key="6">
    <source>
        <dbReference type="ARBA" id="ARBA00023186"/>
    </source>
</evidence>
<protein>
    <submittedName>
        <fullName evidence="11">Molecular chaperone</fullName>
    </submittedName>
</protein>
<keyword evidence="6 8" id="KW-0143">Chaperone</keyword>
<dbReference type="Pfam" id="PF00345">
    <property type="entry name" value="PapD_N"/>
    <property type="match status" value="1"/>
</dbReference>
<dbReference type="PANTHER" id="PTHR30251">
    <property type="entry name" value="PILUS ASSEMBLY CHAPERONE"/>
    <property type="match status" value="1"/>
</dbReference>
<comment type="similarity">
    <text evidence="2 8">Belongs to the periplasmic pilus chaperone family.</text>
</comment>
<dbReference type="InterPro" id="IPR050643">
    <property type="entry name" value="Periplasmic_pilus_chap"/>
</dbReference>
<dbReference type="Gene3D" id="2.60.40.10">
    <property type="entry name" value="Immunoglobulins"/>
    <property type="match status" value="2"/>
</dbReference>
<accession>A0A370X3D8</accession>
<reference evidence="11 12" key="1">
    <citation type="submission" date="2018-07" db="EMBL/GenBank/DDBJ databases">
        <title>Dyella monticola sp. nov. and Dyella psychrodurans sp. nov. isolated from monsoon evergreen broad-leaved forest soil of Dinghu Mountain, China.</title>
        <authorList>
            <person name="Gao Z."/>
            <person name="Qiu L."/>
        </authorList>
    </citation>
    <scope>NUCLEOTIDE SEQUENCE [LARGE SCALE GENOMIC DNA]</scope>
    <source>
        <strain evidence="11 12">4G-K06</strain>
    </source>
</reference>
<dbReference type="EMBL" id="QRBE01000003">
    <property type="protein sequence ID" value="RDS82800.1"/>
    <property type="molecule type" value="Genomic_DNA"/>
</dbReference>
<evidence type="ECO:0000256" key="2">
    <source>
        <dbReference type="ARBA" id="ARBA00007399"/>
    </source>
</evidence>
<dbReference type="GO" id="GO:0071555">
    <property type="term" value="P:cell wall organization"/>
    <property type="evidence" value="ECO:0007669"/>
    <property type="project" value="InterPro"/>
</dbReference>
<sequence length="259" mass="28330">MLPTLPPLRCLMKNIWRDAMGVLLVLAFAWARPSAAGVVIDGTRVIYHAQDKEATIKLTNAGKRPILVQTWMNQVNDTSSPGASKVPFTLTPPIFRLEPGKGQAIRAQYTREPLPTDKETLFWLNVLEVPPKMKADDRSVLQFSVRTRIKFIFRPSNLPGSPGSAFEQLSWTLAATEDGRGVVLKASNPTRYYVNFAQVGIKAGNRSYMHPGGGMVAPGATEAFAIPDFDARSVDGVKATFETISDLGAIGKHEKPINP</sequence>
<dbReference type="SUPFAM" id="SSF49584">
    <property type="entry name" value="Periplasmic chaperone C-domain"/>
    <property type="match status" value="1"/>
</dbReference>
<evidence type="ECO:0000256" key="1">
    <source>
        <dbReference type="ARBA" id="ARBA00004418"/>
    </source>
</evidence>